<protein>
    <submittedName>
        <fullName evidence="1">Uncharacterized protein</fullName>
    </submittedName>
</protein>
<evidence type="ECO:0000313" key="2">
    <source>
        <dbReference type="Proteomes" id="UP000499080"/>
    </source>
</evidence>
<gene>
    <name evidence="1" type="ORF">AVEN_236412_1</name>
</gene>
<evidence type="ECO:0000313" key="1">
    <source>
        <dbReference type="EMBL" id="GBM44623.1"/>
    </source>
</evidence>
<dbReference type="Proteomes" id="UP000499080">
    <property type="component" value="Unassembled WGS sequence"/>
</dbReference>
<proteinExistence type="predicted"/>
<comment type="caution">
    <text evidence="1">The sequence shown here is derived from an EMBL/GenBank/DDBJ whole genome shotgun (WGS) entry which is preliminary data.</text>
</comment>
<keyword evidence="2" id="KW-1185">Reference proteome</keyword>
<sequence length="113" mass="12870">MRPPLHSSQRPNAQRLVLCGIGEGGRQPRCRPRHVTAAQNFEVRPKIAIMLLQNRDINITKLSIDPENCQAINISSNTFLRNTRLLMIMKIFEVLFVISLVNRSCDLHHGIES</sequence>
<name>A0A4Y2FTN5_ARAVE</name>
<accession>A0A4Y2FTN5</accession>
<organism evidence="1 2">
    <name type="scientific">Araneus ventricosus</name>
    <name type="common">Orbweaver spider</name>
    <name type="synonym">Epeira ventricosa</name>
    <dbReference type="NCBI Taxonomy" id="182803"/>
    <lineage>
        <taxon>Eukaryota</taxon>
        <taxon>Metazoa</taxon>
        <taxon>Ecdysozoa</taxon>
        <taxon>Arthropoda</taxon>
        <taxon>Chelicerata</taxon>
        <taxon>Arachnida</taxon>
        <taxon>Araneae</taxon>
        <taxon>Araneomorphae</taxon>
        <taxon>Entelegynae</taxon>
        <taxon>Araneoidea</taxon>
        <taxon>Araneidae</taxon>
        <taxon>Araneus</taxon>
    </lineage>
</organism>
<dbReference type="AlphaFoldDB" id="A0A4Y2FTN5"/>
<reference evidence="1 2" key="1">
    <citation type="journal article" date="2019" name="Sci. Rep.">
        <title>Orb-weaving spider Araneus ventricosus genome elucidates the spidroin gene catalogue.</title>
        <authorList>
            <person name="Kono N."/>
            <person name="Nakamura H."/>
            <person name="Ohtoshi R."/>
            <person name="Moran D.A.P."/>
            <person name="Shinohara A."/>
            <person name="Yoshida Y."/>
            <person name="Fujiwara M."/>
            <person name="Mori M."/>
            <person name="Tomita M."/>
            <person name="Arakawa K."/>
        </authorList>
    </citation>
    <scope>NUCLEOTIDE SEQUENCE [LARGE SCALE GENOMIC DNA]</scope>
</reference>
<dbReference type="EMBL" id="BGPR01097186">
    <property type="protein sequence ID" value="GBM44623.1"/>
    <property type="molecule type" value="Genomic_DNA"/>
</dbReference>